<evidence type="ECO:0000313" key="2">
    <source>
        <dbReference type="EMBL" id="AFC31212.1"/>
    </source>
</evidence>
<dbReference type="AlphaFoldDB" id="H6NQ21"/>
<organism evidence="2 3">
    <name type="scientific">Paenibacillus mucilaginosus 3016</name>
    <dbReference type="NCBI Taxonomy" id="1116391"/>
    <lineage>
        <taxon>Bacteria</taxon>
        <taxon>Bacillati</taxon>
        <taxon>Bacillota</taxon>
        <taxon>Bacilli</taxon>
        <taxon>Bacillales</taxon>
        <taxon>Paenibacillaceae</taxon>
        <taxon>Paenibacillus</taxon>
    </lineage>
</organism>
<feature type="transmembrane region" description="Helical" evidence="1">
    <location>
        <begin position="6"/>
        <end position="26"/>
    </location>
</feature>
<keyword evidence="1" id="KW-0812">Transmembrane</keyword>
<gene>
    <name evidence="2" type="ORF">PM3016_4448</name>
</gene>
<feature type="transmembrane region" description="Helical" evidence="1">
    <location>
        <begin position="63"/>
        <end position="86"/>
    </location>
</feature>
<name>H6NQ21_9BACL</name>
<evidence type="ECO:0000313" key="3">
    <source>
        <dbReference type="Proteomes" id="UP000007523"/>
    </source>
</evidence>
<dbReference type="EMBL" id="CP003235">
    <property type="protein sequence ID" value="AFC31212.1"/>
    <property type="molecule type" value="Genomic_DNA"/>
</dbReference>
<dbReference type="STRING" id="1116391.PM3016_4448"/>
<evidence type="ECO:0000256" key="1">
    <source>
        <dbReference type="SAM" id="Phobius"/>
    </source>
</evidence>
<dbReference type="KEGG" id="pmq:PM3016_4448"/>
<reference evidence="2 3" key="1">
    <citation type="journal article" date="2012" name="J. Bacteriol.">
        <title>Complete Genome Sequence of Paenibacillus mucilaginosus 3016, a Bacterium Functional as Microbial Fertilizer.</title>
        <authorList>
            <person name="Ma M."/>
            <person name="Wang Z."/>
            <person name="Li L."/>
            <person name="Jiang X."/>
            <person name="Guan D."/>
            <person name="Cao F."/>
            <person name="Chen H."/>
            <person name="Wang X."/>
            <person name="Shen D."/>
            <person name="Du B."/>
            <person name="Li J."/>
        </authorList>
    </citation>
    <scope>NUCLEOTIDE SEQUENCE [LARGE SCALE GENOMIC DNA]</scope>
    <source>
        <strain evidence="2 3">3016</strain>
    </source>
</reference>
<keyword evidence="1" id="KW-0472">Membrane</keyword>
<keyword evidence="3" id="KW-1185">Reference proteome</keyword>
<dbReference type="RefSeq" id="WP_014370968.1">
    <property type="nucleotide sequence ID" value="NC_016935.1"/>
</dbReference>
<sequence>MLRATADLLFIVSLFILVTRTLIFFVRSGGLSGTMNTGDAGGAATDLQMNHDQNRLTERQHRAMYGLLRSYVLWAAVLGILISVVMGQM</sequence>
<dbReference type="HOGENOM" id="CLU_2451806_0_0_9"/>
<keyword evidence="1" id="KW-1133">Transmembrane helix</keyword>
<accession>H6NQ21</accession>
<protein>
    <submittedName>
        <fullName evidence="2">Uncharacterized protein</fullName>
    </submittedName>
</protein>
<dbReference type="Proteomes" id="UP000007523">
    <property type="component" value="Chromosome"/>
</dbReference>
<proteinExistence type="predicted"/>